<dbReference type="GO" id="GO:0003712">
    <property type="term" value="F:transcription coregulator activity"/>
    <property type="evidence" value="ECO:0007669"/>
    <property type="project" value="InterPro"/>
</dbReference>
<protein>
    <submittedName>
        <fullName evidence="2">Uncharacterized protein</fullName>
    </submittedName>
</protein>
<dbReference type="GO" id="GO:0070847">
    <property type="term" value="C:core mediator complex"/>
    <property type="evidence" value="ECO:0007669"/>
    <property type="project" value="TreeGrafter"/>
</dbReference>
<evidence type="ECO:0000313" key="2">
    <source>
        <dbReference type="EMBL" id="EJK62315.1"/>
    </source>
</evidence>
<dbReference type="PANTHER" id="PTHR12809">
    <property type="entry name" value="MEDIATOR COMPLEX SUBUNIT"/>
    <property type="match status" value="1"/>
</dbReference>
<sequence>MFDLHRIGERAMIVEEAVCRKANVDRNGCSESKKETVDEKGTAAGSRIPRPLLRLFEVAHAFALSLQIEILSAQAESLRRGAWGGGVGGSSGGTTECIAVSPAYFFDDPKESTHSEEPLAVMAVHFWSCDDRYGSPSVGDLTKDKPQEDYRDDASSFTRDPNQRVDDNHLPKSDRRGEQRLSLVIRAVPTVGLVVSLSGGADLATERVDESVNSHMNRNLEKLLSSIQDPFQLSMSDALLAATVLCADRRCEAVVSALRRQSKLPSWIHLEVECGTIAIAATVTYPTSSNSEGSGKPTILFRMALDSRTGRFTPTFPRPASILRMLACNDPSASETQALHSAAALQSVTRSNDKRGDATLRDSSGRIVRDAFESLSRSMDTLGRKCGVLGKWNDLNAQSVTLREKSIGLSAQDARASLITCLWSFCCLWGRGHCYEDCWPGLIVWQMRKFTSHVRLSVQNTNLRNSSAGGPIVDESIPNLLRCPPLSVPMHQQLVEKVTKEGDGETKRTSQIQGELFALSAQASERDLSLVCFDVLTLIETASSVPLRLKLARISPPHEVSRINLGTRPKKRVKTETCSHLLETVEDAAFWIDTFRKGREEEQRERTPSERTMSTSSYETRLLARANAPGQKPIWASQHEAIQATLSGNHQTNTDSFTNNGYPLIIPKATPKGAPNKPHEIPHRRDKHARTATEEFDHDSHVKVSARTWYIRPGDQQNHQQSHPLGGKLHDGRHPTCPTFNGQLARLHLPEKDTNLEDLLSAVIRESIAKLRIDDQGMPEDFDLNTALSSLTDADIPFHSLIRHLCAMAMYSNPSANNAMYSVSVENLEDPAFQLLHDRFMGGEIIGFPLEARTIGNNALIGIGQVQKILGPSIPLEGGVGGYSYEIQLERTGEDGERMTVTKKEKDISPLDVSPPSDGDGEDEETPFRDGRNAFPEPSAEDRQAHDVPRRPTCFFLGVRFPH</sequence>
<dbReference type="PANTHER" id="PTHR12809:SF2">
    <property type="entry name" value="MEDIATOR OF RNA POLYMERASE II TRANSCRIPTION SUBUNIT 14"/>
    <property type="match status" value="1"/>
</dbReference>
<dbReference type="AlphaFoldDB" id="K0SAM3"/>
<feature type="compositionally biased region" description="Basic and acidic residues" evidence="1">
    <location>
        <begin position="893"/>
        <end position="909"/>
    </location>
</feature>
<feature type="compositionally biased region" description="Basic and acidic residues" evidence="1">
    <location>
        <begin position="940"/>
        <end position="949"/>
    </location>
</feature>
<dbReference type="InterPro" id="IPR013947">
    <property type="entry name" value="Mediator_Med14"/>
</dbReference>
<dbReference type="GO" id="GO:0006357">
    <property type="term" value="P:regulation of transcription by RNA polymerase II"/>
    <property type="evidence" value="ECO:0007669"/>
    <property type="project" value="InterPro"/>
</dbReference>
<accession>K0SAM3</accession>
<evidence type="ECO:0000256" key="1">
    <source>
        <dbReference type="SAM" id="MobiDB-lite"/>
    </source>
</evidence>
<dbReference type="OrthoDB" id="46605at2759"/>
<dbReference type="Proteomes" id="UP000266841">
    <property type="component" value="Unassembled WGS sequence"/>
</dbReference>
<dbReference type="GO" id="GO:0016592">
    <property type="term" value="C:mediator complex"/>
    <property type="evidence" value="ECO:0007669"/>
    <property type="project" value="InterPro"/>
</dbReference>
<keyword evidence="3" id="KW-1185">Reference proteome</keyword>
<proteinExistence type="predicted"/>
<comment type="caution">
    <text evidence="2">The sequence shown here is derived from an EMBL/GenBank/DDBJ whole genome shotgun (WGS) entry which is preliminary data.</text>
</comment>
<feature type="compositionally biased region" description="Basic and acidic residues" evidence="1">
    <location>
        <begin position="141"/>
        <end position="154"/>
    </location>
</feature>
<name>K0SAM3_THAOC</name>
<dbReference type="eggNOG" id="ENOG502SI7B">
    <property type="taxonomic scope" value="Eukaryota"/>
</dbReference>
<organism evidence="2 3">
    <name type="scientific">Thalassiosira oceanica</name>
    <name type="common">Marine diatom</name>
    <dbReference type="NCBI Taxonomy" id="159749"/>
    <lineage>
        <taxon>Eukaryota</taxon>
        <taxon>Sar</taxon>
        <taxon>Stramenopiles</taxon>
        <taxon>Ochrophyta</taxon>
        <taxon>Bacillariophyta</taxon>
        <taxon>Coscinodiscophyceae</taxon>
        <taxon>Thalassiosirophycidae</taxon>
        <taxon>Thalassiosirales</taxon>
        <taxon>Thalassiosiraceae</taxon>
        <taxon>Thalassiosira</taxon>
    </lineage>
</organism>
<reference evidence="2 3" key="1">
    <citation type="journal article" date="2012" name="Genome Biol.">
        <title>Genome and low-iron response of an oceanic diatom adapted to chronic iron limitation.</title>
        <authorList>
            <person name="Lommer M."/>
            <person name="Specht M."/>
            <person name="Roy A.S."/>
            <person name="Kraemer L."/>
            <person name="Andreson R."/>
            <person name="Gutowska M.A."/>
            <person name="Wolf J."/>
            <person name="Bergner S.V."/>
            <person name="Schilhabel M.B."/>
            <person name="Klostermeier U.C."/>
            <person name="Beiko R.G."/>
            <person name="Rosenstiel P."/>
            <person name="Hippler M."/>
            <person name="Laroche J."/>
        </authorList>
    </citation>
    <scope>NUCLEOTIDE SEQUENCE [LARGE SCALE GENOMIC DNA]</scope>
    <source>
        <strain evidence="2 3">CCMP1005</strain>
    </source>
</reference>
<feature type="compositionally biased region" description="Basic and acidic residues" evidence="1">
    <location>
        <begin position="161"/>
        <end position="174"/>
    </location>
</feature>
<evidence type="ECO:0000313" key="3">
    <source>
        <dbReference type="Proteomes" id="UP000266841"/>
    </source>
</evidence>
<feature type="region of interest" description="Disordered" evidence="1">
    <location>
        <begin position="893"/>
        <end position="949"/>
    </location>
</feature>
<gene>
    <name evidence="2" type="ORF">THAOC_17077</name>
</gene>
<feature type="region of interest" description="Disordered" evidence="1">
    <location>
        <begin position="137"/>
        <end position="174"/>
    </location>
</feature>
<dbReference type="EMBL" id="AGNL01018974">
    <property type="protein sequence ID" value="EJK62315.1"/>
    <property type="molecule type" value="Genomic_DNA"/>
</dbReference>